<proteinExistence type="predicted"/>
<dbReference type="EMBL" id="CP031310">
    <property type="protein sequence ID" value="QCC52326.1"/>
    <property type="molecule type" value="Genomic_DNA"/>
</dbReference>
<reference evidence="1 2" key="1">
    <citation type="journal article" date="2019" name="Nat. Commun.">
        <title>A new type of DNA phosphorothioation-based antiviral system in archaea.</title>
        <authorList>
            <person name="Xiong L."/>
            <person name="Liu S."/>
            <person name="Chen S."/>
            <person name="Xiao Y."/>
            <person name="Zhu B."/>
            <person name="Gao Y."/>
            <person name="Zhang Y."/>
            <person name="Chen B."/>
            <person name="Luo J."/>
            <person name="Deng Z."/>
            <person name="Chen X."/>
            <person name="Wang L."/>
            <person name="Chen S."/>
        </authorList>
    </citation>
    <scope>NUCLEOTIDE SEQUENCE [LARGE SCALE GENOMIC DNA]</scope>
    <source>
        <strain evidence="1 2">CBA1105</strain>
    </source>
</reference>
<gene>
    <name evidence="1" type="ORF">DV733_14280</name>
</gene>
<dbReference type="RefSeq" id="WP_049992653.1">
    <property type="nucleotide sequence ID" value="NZ_CP031310.1"/>
</dbReference>
<evidence type="ECO:0000313" key="2">
    <source>
        <dbReference type="Proteomes" id="UP000296706"/>
    </source>
</evidence>
<dbReference type="Pfam" id="PF24446">
    <property type="entry name" value="DUF7565"/>
    <property type="match status" value="1"/>
</dbReference>
<dbReference type="Proteomes" id="UP000296706">
    <property type="component" value="Chromosome"/>
</dbReference>
<dbReference type="KEGG" id="hsn:DV733_14280"/>
<evidence type="ECO:0000313" key="1">
    <source>
        <dbReference type="EMBL" id="QCC52326.1"/>
    </source>
</evidence>
<dbReference type="GeneID" id="39849051"/>
<sequence>MARWECAIEGDGRTFDRVEDLIVHQATDHERVECEVCGTVLPDGYFAIRHAFEEHSRAEYVRAYDATAKEVRQRENVKDVIESEADLREVIDRLEGGSGSF</sequence>
<accession>A0A4D6HGI1</accession>
<dbReference type="OrthoDB" id="311125at2157"/>
<organism evidence="1 2">
    <name type="scientific">Halapricum salinum</name>
    <dbReference type="NCBI Taxonomy" id="1457250"/>
    <lineage>
        <taxon>Archaea</taxon>
        <taxon>Methanobacteriati</taxon>
        <taxon>Methanobacteriota</taxon>
        <taxon>Stenosarchaea group</taxon>
        <taxon>Halobacteria</taxon>
        <taxon>Halobacteriales</taxon>
        <taxon>Haloarculaceae</taxon>
        <taxon>Halapricum</taxon>
    </lineage>
</organism>
<protein>
    <recommendedName>
        <fullName evidence="3">C2H2-type domain-containing protein</fullName>
    </recommendedName>
</protein>
<keyword evidence="2" id="KW-1185">Reference proteome</keyword>
<evidence type="ECO:0008006" key="3">
    <source>
        <dbReference type="Google" id="ProtNLM"/>
    </source>
</evidence>
<name>A0A4D6HGI1_9EURY</name>
<dbReference type="AlphaFoldDB" id="A0A4D6HGI1"/>
<dbReference type="InterPro" id="IPR055987">
    <property type="entry name" value="DUF7565"/>
</dbReference>